<proteinExistence type="predicted"/>
<dbReference type="AlphaFoldDB" id="A0A5P9NJ10"/>
<sequence length="101" mass="11325">MAAYAIVDVHIFDIADYLDYQQALGPLLREAGARYLARGGEFEVFAGHMQPERLIILEFPSHDRLRQFFQGDDYQALLPQQEACCRACVIGVSGLPEPTLP</sequence>
<dbReference type="RefSeq" id="WP_152661960.1">
    <property type="nucleotide sequence ID" value="NZ_CP036422.1"/>
</dbReference>
<dbReference type="Pfam" id="PF07045">
    <property type="entry name" value="DUF1330"/>
    <property type="match status" value="1"/>
</dbReference>
<accession>A0A5P9NJ10</accession>
<feature type="domain" description="DUF1330" evidence="1">
    <location>
        <begin position="3"/>
        <end position="94"/>
    </location>
</feature>
<keyword evidence="3" id="KW-1185">Reference proteome</keyword>
<dbReference type="PANTHER" id="PTHR41521:SF4">
    <property type="entry name" value="BLR0684 PROTEIN"/>
    <property type="match status" value="1"/>
</dbReference>
<reference evidence="2 3" key="1">
    <citation type="submission" date="2019-02" db="EMBL/GenBank/DDBJ databases">
        <authorList>
            <person name="Li S.-H."/>
        </authorList>
    </citation>
    <scope>NUCLEOTIDE SEQUENCE [LARGE SCALE GENOMIC DNA]</scope>
    <source>
        <strain evidence="2 3">IMCC14385</strain>
    </source>
</reference>
<dbReference type="SUPFAM" id="SSF54909">
    <property type="entry name" value="Dimeric alpha+beta barrel"/>
    <property type="match status" value="1"/>
</dbReference>
<gene>
    <name evidence="2" type="ORF">EY643_09380</name>
</gene>
<name>A0A5P9NJ10_9GAMM</name>
<protein>
    <submittedName>
        <fullName evidence="2">DUF1330 domain-containing protein</fullName>
    </submittedName>
</protein>
<dbReference type="Gene3D" id="3.30.70.100">
    <property type="match status" value="1"/>
</dbReference>
<dbReference type="PANTHER" id="PTHR41521">
    <property type="match status" value="1"/>
</dbReference>
<dbReference type="KEGG" id="halc:EY643_09380"/>
<evidence type="ECO:0000313" key="3">
    <source>
        <dbReference type="Proteomes" id="UP000326287"/>
    </source>
</evidence>
<dbReference type="EMBL" id="CP036422">
    <property type="protein sequence ID" value="QFU75853.1"/>
    <property type="molecule type" value="Genomic_DNA"/>
</dbReference>
<dbReference type="Proteomes" id="UP000326287">
    <property type="component" value="Chromosome"/>
</dbReference>
<evidence type="ECO:0000313" key="2">
    <source>
        <dbReference type="EMBL" id="QFU75853.1"/>
    </source>
</evidence>
<dbReference type="OrthoDB" id="9806380at2"/>
<dbReference type="InterPro" id="IPR011008">
    <property type="entry name" value="Dimeric_a/b-barrel"/>
</dbReference>
<dbReference type="InterPro" id="IPR010753">
    <property type="entry name" value="DUF1330"/>
</dbReference>
<organism evidence="2 3">
    <name type="scientific">Halioglobus maricola</name>
    <dbReference type="NCBI Taxonomy" id="2601894"/>
    <lineage>
        <taxon>Bacteria</taxon>
        <taxon>Pseudomonadati</taxon>
        <taxon>Pseudomonadota</taxon>
        <taxon>Gammaproteobacteria</taxon>
        <taxon>Cellvibrionales</taxon>
        <taxon>Halieaceae</taxon>
        <taxon>Halioglobus</taxon>
    </lineage>
</organism>
<evidence type="ECO:0000259" key="1">
    <source>
        <dbReference type="Pfam" id="PF07045"/>
    </source>
</evidence>